<dbReference type="RefSeq" id="XP_040022323.1">
    <property type="nucleotide sequence ID" value="XM_040166389.1"/>
</dbReference>
<reference evidence="2 3" key="1">
    <citation type="journal article" date="2021" name="G3 (Bethesda)">
        <title>Improved contiguity of the threespine stickleback genome using long-read sequencing.</title>
        <authorList>
            <person name="Nath S."/>
            <person name="Shaw D.E."/>
            <person name="White M.A."/>
        </authorList>
    </citation>
    <scope>NUCLEOTIDE SEQUENCE [LARGE SCALE GENOMIC DNA]</scope>
    <source>
        <strain evidence="2 3">Lake Benthic</strain>
    </source>
</reference>
<dbReference type="AlphaFoldDB" id="G3NVZ9"/>
<dbReference type="CTD" id="797923"/>
<evidence type="ECO:0000313" key="3">
    <source>
        <dbReference type="Proteomes" id="UP000007635"/>
    </source>
</evidence>
<feature type="region of interest" description="Disordered" evidence="1">
    <location>
        <begin position="1"/>
        <end position="61"/>
    </location>
</feature>
<dbReference type="GO" id="GO:0030054">
    <property type="term" value="C:cell junction"/>
    <property type="evidence" value="ECO:0007669"/>
    <property type="project" value="TreeGrafter"/>
</dbReference>
<evidence type="ECO:0000256" key="1">
    <source>
        <dbReference type="SAM" id="MobiDB-lite"/>
    </source>
</evidence>
<dbReference type="GeneTree" id="ENSGT00390000016565"/>
<dbReference type="RefSeq" id="XP_040022325.1">
    <property type="nucleotide sequence ID" value="XM_040166391.1"/>
</dbReference>
<dbReference type="GeneID" id="120811182"/>
<dbReference type="GO" id="GO:0003334">
    <property type="term" value="P:keratinocyte development"/>
    <property type="evidence" value="ECO:0007669"/>
    <property type="project" value="InterPro"/>
</dbReference>
<dbReference type="InParanoid" id="G3NVZ9"/>
<dbReference type="eggNOG" id="ENOG502QQ0M">
    <property type="taxonomic scope" value="Eukaryota"/>
</dbReference>
<feature type="compositionally biased region" description="Basic and acidic residues" evidence="1">
    <location>
        <begin position="43"/>
        <end position="61"/>
    </location>
</feature>
<feature type="compositionally biased region" description="Polar residues" evidence="1">
    <location>
        <begin position="169"/>
        <end position="178"/>
    </location>
</feature>
<reference evidence="2" key="2">
    <citation type="submission" date="2025-08" db="UniProtKB">
        <authorList>
            <consortium name="Ensembl"/>
        </authorList>
    </citation>
    <scope>IDENTIFICATION</scope>
</reference>
<dbReference type="PANTHER" id="PTHR35085">
    <property type="entry name" value="KERATINOCYTE DIFFERENTIATION FACTOR 1"/>
    <property type="match status" value="1"/>
</dbReference>
<dbReference type="Pfam" id="PF15551">
    <property type="entry name" value="DUF4656"/>
    <property type="match status" value="1"/>
</dbReference>
<name>G3NVZ9_GASAC</name>
<dbReference type="Bgee" id="ENSGACG00000007194">
    <property type="expression patterns" value="Expressed in zone of skin and 1 other cell type or tissue"/>
</dbReference>
<dbReference type="GO" id="GO:0010482">
    <property type="term" value="P:regulation of epidermal cell division"/>
    <property type="evidence" value="ECO:0007669"/>
    <property type="project" value="TreeGrafter"/>
</dbReference>
<dbReference type="KEGG" id="gat:120811182"/>
<dbReference type="Ensembl" id="ENSGACT00000009538.2">
    <property type="protein sequence ID" value="ENSGACP00000009518.2"/>
    <property type="gene ID" value="ENSGACG00000007194.2"/>
</dbReference>
<evidence type="ECO:0000313" key="2">
    <source>
        <dbReference type="Ensembl" id="ENSGACP00000009518.2"/>
    </source>
</evidence>
<proteinExistence type="predicted"/>
<feature type="compositionally biased region" description="Polar residues" evidence="1">
    <location>
        <begin position="317"/>
        <end position="347"/>
    </location>
</feature>
<keyword evidence="3" id="KW-1185">Reference proteome</keyword>
<dbReference type="STRING" id="69293.ENSGACP00000009518"/>
<dbReference type="PANTHER" id="PTHR35085:SF1">
    <property type="entry name" value="KERATINOCYTE DIFFERENTIATION FACTOR 1"/>
    <property type="match status" value="1"/>
</dbReference>
<sequence>MPGHSTAAPQVPRHHRPHASGPRADKHRPTRTISRESAAGQDAYRDPRGAHLHEHHADRTRYPESKYVCGRGCPRNGTPRGSETIGFIPGSADGAPTGRHACGSCTSMGWTGCKALICCVLTCGFYGSREPCLPVNESSTDRPPKTGSEPHPPNGMAVTNPTCGIPLESTKSTKATKLPTSDSFRYADVRIRGQTVRYPVTDAKRTGTPGRGESHRPVSNTSLLSREDYDLDDLSDTGTDIDSLITKKLLELYALHQIDQLAKCTSDSSFSRKTLEISELIYSIAQDYNLEEQEAECKLVHGVIRISTRKGKRNKSHPSAGQRPNNGRNDGTLPDSGNETMTNTFVSSDFPEVKVSEQTPSDELARKMRPYSERTYSSSNTTAYSAYHHGTEMDSSGAPLLL</sequence>
<dbReference type="FunCoup" id="G3NVZ9">
    <property type="interactions" value="1414"/>
</dbReference>
<feature type="region of interest" description="Disordered" evidence="1">
    <location>
        <begin position="309"/>
        <end position="379"/>
    </location>
</feature>
<feature type="region of interest" description="Disordered" evidence="1">
    <location>
        <begin position="135"/>
        <end position="178"/>
    </location>
</feature>
<dbReference type="InterPro" id="IPR028003">
    <property type="entry name" value="KDF1"/>
</dbReference>
<dbReference type="Proteomes" id="UP000007635">
    <property type="component" value="Chromosome XX"/>
</dbReference>
<organism evidence="2 3">
    <name type="scientific">Gasterosteus aculeatus aculeatus</name>
    <name type="common">three-spined stickleback</name>
    <dbReference type="NCBI Taxonomy" id="481459"/>
    <lineage>
        <taxon>Eukaryota</taxon>
        <taxon>Metazoa</taxon>
        <taxon>Chordata</taxon>
        <taxon>Craniata</taxon>
        <taxon>Vertebrata</taxon>
        <taxon>Euteleostomi</taxon>
        <taxon>Actinopterygii</taxon>
        <taxon>Neopterygii</taxon>
        <taxon>Teleostei</taxon>
        <taxon>Neoteleostei</taxon>
        <taxon>Acanthomorphata</taxon>
        <taxon>Eupercaria</taxon>
        <taxon>Perciformes</taxon>
        <taxon>Cottioidei</taxon>
        <taxon>Gasterosteales</taxon>
        <taxon>Gasterosteidae</taxon>
        <taxon>Gasterosteus</taxon>
    </lineage>
</organism>
<dbReference type="RefSeq" id="XP_040022324.1">
    <property type="nucleotide sequence ID" value="XM_040166390.1"/>
</dbReference>
<feature type="compositionally biased region" description="Basic and acidic residues" evidence="1">
    <location>
        <begin position="363"/>
        <end position="372"/>
    </location>
</feature>
<protein>
    <submittedName>
        <fullName evidence="2">Keratinocyte differentiation factor 1a</fullName>
    </submittedName>
</protein>
<accession>G3NVZ9</accession>
<reference evidence="2" key="3">
    <citation type="submission" date="2025-09" db="UniProtKB">
        <authorList>
            <consortium name="Ensembl"/>
        </authorList>
    </citation>
    <scope>IDENTIFICATION</scope>
</reference>
<dbReference type="OMA" id="RTIYRES"/>